<keyword evidence="3" id="KW-0695">RNA-directed DNA polymerase</keyword>
<evidence type="ECO:0000259" key="2">
    <source>
        <dbReference type="PROSITE" id="PS50994"/>
    </source>
</evidence>
<keyword evidence="3" id="KW-0808">Transferase</keyword>
<accession>A0A6L2NX86</accession>
<dbReference type="Gene3D" id="2.40.70.10">
    <property type="entry name" value="Acid Proteases"/>
    <property type="match status" value="1"/>
</dbReference>
<dbReference type="InterPro" id="IPR043502">
    <property type="entry name" value="DNA/RNA_pol_sf"/>
</dbReference>
<feature type="region of interest" description="Disordered" evidence="1">
    <location>
        <begin position="145"/>
        <end position="171"/>
    </location>
</feature>
<comment type="caution">
    <text evidence="3">The sequence shown here is derived from an EMBL/GenBank/DDBJ whole genome shotgun (WGS) entry which is preliminary data.</text>
</comment>
<dbReference type="SUPFAM" id="SSF53098">
    <property type="entry name" value="Ribonuclease H-like"/>
    <property type="match status" value="1"/>
</dbReference>
<dbReference type="GO" id="GO:0003964">
    <property type="term" value="F:RNA-directed DNA polymerase activity"/>
    <property type="evidence" value="ECO:0007669"/>
    <property type="project" value="UniProtKB-KW"/>
</dbReference>
<evidence type="ECO:0000313" key="3">
    <source>
        <dbReference type="EMBL" id="GEU90868.1"/>
    </source>
</evidence>
<dbReference type="PANTHER" id="PTHR37984">
    <property type="entry name" value="PROTEIN CBG26694"/>
    <property type="match status" value="1"/>
</dbReference>
<reference evidence="3" key="1">
    <citation type="journal article" date="2019" name="Sci. Rep.">
        <title>Draft genome of Tanacetum cinerariifolium, the natural source of mosquito coil.</title>
        <authorList>
            <person name="Yamashiro T."/>
            <person name="Shiraishi A."/>
            <person name="Satake H."/>
            <person name="Nakayama K."/>
        </authorList>
    </citation>
    <scope>NUCLEOTIDE SEQUENCE</scope>
</reference>
<dbReference type="InterPro" id="IPR012337">
    <property type="entry name" value="RNaseH-like_sf"/>
</dbReference>
<feature type="domain" description="Integrase catalytic" evidence="2">
    <location>
        <begin position="380"/>
        <end position="588"/>
    </location>
</feature>
<organism evidence="3">
    <name type="scientific">Tanacetum cinerariifolium</name>
    <name type="common">Dalmatian daisy</name>
    <name type="synonym">Chrysanthemum cinerariifolium</name>
    <dbReference type="NCBI Taxonomy" id="118510"/>
    <lineage>
        <taxon>Eukaryota</taxon>
        <taxon>Viridiplantae</taxon>
        <taxon>Streptophyta</taxon>
        <taxon>Embryophyta</taxon>
        <taxon>Tracheophyta</taxon>
        <taxon>Spermatophyta</taxon>
        <taxon>Magnoliopsida</taxon>
        <taxon>eudicotyledons</taxon>
        <taxon>Gunneridae</taxon>
        <taxon>Pentapetalae</taxon>
        <taxon>asterids</taxon>
        <taxon>campanulids</taxon>
        <taxon>Asterales</taxon>
        <taxon>Asteraceae</taxon>
        <taxon>Asteroideae</taxon>
        <taxon>Anthemideae</taxon>
        <taxon>Anthemidinae</taxon>
        <taxon>Tanacetum</taxon>
    </lineage>
</organism>
<dbReference type="Gene3D" id="1.10.340.70">
    <property type="match status" value="1"/>
</dbReference>
<evidence type="ECO:0000256" key="1">
    <source>
        <dbReference type="SAM" id="MobiDB-lite"/>
    </source>
</evidence>
<dbReference type="Pfam" id="PF17919">
    <property type="entry name" value="RT_RNaseH_2"/>
    <property type="match status" value="1"/>
</dbReference>
<dbReference type="Pfam" id="PF08284">
    <property type="entry name" value="RVP_2"/>
    <property type="match status" value="1"/>
</dbReference>
<dbReference type="InterPro" id="IPR050951">
    <property type="entry name" value="Retrovirus_Pol_polyprotein"/>
</dbReference>
<dbReference type="Gene3D" id="3.30.420.10">
    <property type="entry name" value="Ribonuclease H-like superfamily/Ribonuclease H"/>
    <property type="match status" value="1"/>
</dbReference>
<dbReference type="AlphaFoldDB" id="A0A6L2NX86"/>
<dbReference type="EMBL" id="BKCJ010010280">
    <property type="protein sequence ID" value="GEU90868.1"/>
    <property type="molecule type" value="Genomic_DNA"/>
</dbReference>
<protein>
    <submittedName>
        <fullName evidence="3">Putative reverse transcriptase domain-containing protein</fullName>
    </submittedName>
</protein>
<dbReference type="InterPro" id="IPR036397">
    <property type="entry name" value="RNaseH_sf"/>
</dbReference>
<name>A0A6L2NX86_TANCI</name>
<dbReference type="InterPro" id="IPR001584">
    <property type="entry name" value="Integrase_cat-core"/>
</dbReference>
<dbReference type="SUPFAM" id="SSF56672">
    <property type="entry name" value="DNA/RNA polymerases"/>
    <property type="match status" value="1"/>
</dbReference>
<dbReference type="InterPro" id="IPR021109">
    <property type="entry name" value="Peptidase_aspartic_dom_sf"/>
</dbReference>
<feature type="compositionally biased region" description="Basic and acidic residues" evidence="1">
    <location>
        <begin position="145"/>
        <end position="168"/>
    </location>
</feature>
<gene>
    <name evidence="3" type="ORF">Tci_062846</name>
</gene>
<dbReference type="InterPro" id="IPR041577">
    <property type="entry name" value="RT_RNaseH_2"/>
</dbReference>
<sequence length="598" mass="67627">MENAAKGDDLKIVLVNGNRVGCSYKEFLACNPKEYDGKGGVVVLTRWIKKMENVQDISGCSIDQKVKYTAGSFVGKALTWWNSRIRMLIREVANHAMVGAGHAAYIDRFYELARMVVAMEPKTIQKAVQISGALTDEAIRNGSIKKVEKRGNVGEPSKDKSGRDDNKRTRTGNVFATTMNHVGKENTSCGQLVEIDKVIKNCKVEIKGYVFDIDLIPFGHGIFDSIICMDWLSNYKAEIICHEKVVMIPLPDGKVLRVLGERPEEKARLLMSTKASDKKQGEIIVVRDFPDGEEHELEFQTLKDKLCNVPVPALPDRPKDFVLYYDAFEIGLGCVLMQRGKPKRVRAMNMTLHSSIKDRILAAQKEAVNESVGLQKGLDKMMEPRSDGTLYWWPGMKKDIAEYVSKCEGIAMNFVTNLPRTSSVHDTIWVIVDRLTKSAYFLPMREDYKMDRLAKLYLNKIVTRHGVLISIISDHDSHFTLRFWQSMQEELGTRLDMSTAYHPQTDGKSERTIQTLEDMLRACVLDFGGSWDVHLSLVGEGQFIGPELVHETTEKISQIKDILKAMCDRQKSYADKRMKPVEFSVGDYVLLKCHLGKV</sequence>
<dbReference type="PANTHER" id="PTHR37984:SF15">
    <property type="entry name" value="INTEGRASE CATALYTIC DOMAIN-CONTAINING PROTEIN"/>
    <property type="match status" value="1"/>
</dbReference>
<proteinExistence type="predicted"/>
<dbReference type="GO" id="GO:0015074">
    <property type="term" value="P:DNA integration"/>
    <property type="evidence" value="ECO:0007669"/>
    <property type="project" value="InterPro"/>
</dbReference>
<dbReference type="PROSITE" id="PS50994">
    <property type="entry name" value="INTEGRASE"/>
    <property type="match status" value="1"/>
</dbReference>
<dbReference type="GO" id="GO:0003676">
    <property type="term" value="F:nucleic acid binding"/>
    <property type="evidence" value="ECO:0007669"/>
    <property type="project" value="InterPro"/>
</dbReference>
<keyword evidence="3" id="KW-0548">Nucleotidyltransferase</keyword>